<feature type="compositionally biased region" description="Low complexity" evidence="1">
    <location>
        <begin position="477"/>
        <end position="488"/>
    </location>
</feature>
<evidence type="ECO:0008006" key="5">
    <source>
        <dbReference type="Google" id="ProtNLM"/>
    </source>
</evidence>
<feature type="compositionally biased region" description="Polar residues" evidence="1">
    <location>
        <begin position="659"/>
        <end position="670"/>
    </location>
</feature>
<evidence type="ECO:0000256" key="1">
    <source>
        <dbReference type="SAM" id="MobiDB-lite"/>
    </source>
</evidence>
<accession>A0AAD6DBH3</accession>
<name>A0AAD6DBH3_9EURO</name>
<evidence type="ECO:0000313" key="3">
    <source>
        <dbReference type="EMBL" id="KAJ5572742.1"/>
    </source>
</evidence>
<dbReference type="EMBL" id="JAQJAC010000009">
    <property type="protein sequence ID" value="KAJ5572742.1"/>
    <property type="molecule type" value="Genomic_DNA"/>
</dbReference>
<feature type="chain" id="PRO_5042192059" description="Cell wall protein" evidence="2">
    <location>
        <begin position="18"/>
        <end position="741"/>
    </location>
</feature>
<feature type="region of interest" description="Disordered" evidence="1">
    <location>
        <begin position="437"/>
        <end position="629"/>
    </location>
</feature>
<feature type="region of interest" description="Disordered" evidence="1">
    <location>
        <begin position="654"/>
        <end position="741"/>
    </location>
</feature>
<gene>
    <name evidence="3" type="ORF">N7450_009726</name>
</gene>
<feature type="compositionally biased region" description="Polar residues" evidence="1">
    <location>
        <begin position="561"/>
        <end position="578"/>
    </location>
</feature>
<sequence length="741" mass="72275">MRSSLLMLAALAGSSLAYPAELTYDRRTFGLIADILGDVTVDVGSILHLILGGGASASVSVLSGLGAHGAAALEGGALGCSAGKIHHSARAELKAWLHTQSEITGSLKAHLLTWCDASADVTLAADVLASLSAFIPHCAEIAAKESIYVTLEGIFSAVDLESTLVLSLSAQSTLSAFLEAHLGLDADVKAGLGVCANGGVVASLHADIKSSLLAWLNHGDCPLSADLKLSILAWIHGKGGADLVSIGHIGVDALSAISVGASVGVAVEEGGALSKHAQASIAAFLEADIAANLDANVILALKGCAKGHLASALSVEVRTALAVWLSGSDCSLGVELKSVVLLWLSLAVTDTSVDLVTGLVGDITGFLTETVLATLSVNLRGALGVLLSGQSLECLSWEARAELAAFLGGCTSIDIGINIELIIIQWFTGCSIPGAPKPSSSVPSLPSSTGMVSTPVVPSGSASTPSVPSGSITVSIPSGPTGGSTPSGPNGGSGSTPTGASPHETPAPSGPSGAETTPCDTETSAIVSSSIIPGGPNGGSGSTPTGASPHETPAPSGPSGAETTPCDTETSAIVSSSVIPGGPAPTGPAPSGPNGGSGSTPTGASPHETPAPSGPSGAETTPCDTETSAAALALPPLALLPTRLPLPVALTAPKLTPCDTETSAVVSSTVIPGGPAPTGPAPSGPNGGGSGSTPTGASPHETPAPSGPNGAETTPCETETSAVVSSTVIPGGPAPSRHFPL</sequence>
<comment type="caution">
    <text evidence="3">The sequence shown here is derived from an EMBL/GenBank/DDBJ whole genome shotgun (WGS) entry which is preliminary data.</text>
</comment>
<feature type="compositionally biased region" description="Pro residues" evidence="1">
    <location>
        <begin position="582"/>
        <end position="591"/>
    </location>
</feature>
<keyword evidence="2" id="KW-0732">Signal</keyword>
<dbReference type="AlphaFoldDB" id="A0AAD6DBH3"/>
<feature type="compositionally biased region" description="Polar residues" evidence="1">
    <location>
        <begin position="514"/>
        <end position="527"/>
    </location>
</feature>
<feature type="compositionally biased region" description="Pro residues" evidence="1">
    <location>
        <begin position="674"/>
        <end position="683"/>
    </location>
</feature>
<feature type="compositionally biased region" description="Polar residues" evidence="1">
    <location>
        <begin position="618"/>
        <end position="628"/>
    </location>
</feature>
<feature type="compositionally biased region" description="Polar residues" evidence="1">
    <location>
        <begin position="460"/>
        <end position="476"/>
    </location>
</feature>
<evidence type="ECO:0000313" key="4">
    <source>
        <dbReference type="Proteomes" id="UP001216150"/>
    </source>
</evidence>
<feature type="compositionally biased region" description="Low complexity" evidence="1">
    <location>
        <begin position="437"/>
        <end position="448"/>
    </location>
</feature>
<proteinExistence type="predicted"/>
<feature type="signal peptide" evidence="2">
    <location>
        <begin position="1"/>
        <end position="17"/>
    </location>
</feature>
<evidence type="ECO:0000256" key="2">
    <source>
        <dbReference type="SAM" id="SignalP"/>
    </source>
</evidence>
<protein>
    <recommendedName>
        <fullName evidence="5">Cell wall protein</fullName>
    </recommendedName>
</protein>
<organism evidence="3 4">
    <name type="scientific">Penicillium hetheringtonii</name>
    <dbReference type="NCBI Taxonomy" id="911720"/>
    <lineage>
        <taxon>Eukaryota</taxon>
        <taxon>Fungi</taxon>
        <taxon>Dikarya</taxon>
        <taxon>Ascomycota</taxon>
        <taxon>Pezizomycotina</taxon>
        <taxon>Eurotiomycetes</taxon>
        <taxon>Eurotiomycetidae</taxon>
        <taxon>Eurotiales</taxon>
        <taxon>Aspergillaceae</taxon>
        <taxon>Penicillium</taxon>
    </lineage>
</organism>
<keyword evidence="4" id="KW-1185">Reference proteome</keyword>
<reference evidence="3 4" key="1">
    <citation type="journal article" date="2023" name="IMA Fungus">
        <title>Comparative genomic study of the Penicillium genus elucidates a diverse pangenome and 15 lateral gene transfer events.</title>
        <authorList>
            <person name="Petersen C."/>
            <person name="Sorensen T."/>
            <person name="Nielsen M.R."/>
            <person name="Sondergaard T.E."/>
            <person name="Sorensen J.L."/>
            <person name="Fitzpatrick D.A."/>
            <person name="Frisvad J.C."/>
            <person name="Nielsen K.L."/>
        </authorList>
    </citation>
    <scope>NUCLEOTIDE SEQUENCE [LARGE SCALE GENOMIC DNA]</scope>
    <source>
        <strain evidence="3 4">IBT 29057</strain>
    </source>
</reference>
<dbReference type="Proteomes" id="UP001216150">
    <property type="component" value="Unassembled WGS sequence"/>
</dbReference>
<feature type="compositionally biased region" description="Polar residues" evidence="1">
    <location>
        <begin position="711"/>
        <end position="728"/>
    </location>
</feature>